<name>A0ABR4NBK3_9FUNG</name>
<dbReference type="EMBL" id="JADGIZ020000014">
    <property type="protein sequence ID" value="KAL2916819.1"/>
    <property type="molecule type" value="Genomic_DNA"/>
</dbReference>
<accession>A0ABR4NBK3</accession>
<dbReference type="InterPro" id="IPR022790">
    <property type="entry name" value="GH26_dom"/>
</dbReference>
<keyword evidence="3 4" id="KW-0326">Glycosidase</keyword>
<protein>
    <recommendedName>
        <fullName evidence="6">GH26 domain-containing protein</fullName>
    </recommendedName>
</protein>
<gene>
    <name evidence="7" type="ORF">HK105_203598</name>
</gene>
<dbReference type="PANTHER" id="PTHR40079">
    <property type="entry name" value="MANNAN ENDO-1,4-BETA-MANNOSIDASE E-RELATED"/>
    <property type="match status" value="1"/>
</dbReference>
<evidence type="ECO:0000256" key="2">
    <source>
        <dbReference type="ARBA" id="ARBA00022801"/>
    </source>
</evidence>
<dbReference type="Proteomes" id="UP001527925">
    <property type="component" value="Unassembled WGS sequence"/>
</dbReference>
<comment type="caution">
    <text evidence="7">The sequence shown here is derived from an EMBL/GenBank/DDBJ whole genome shotgun (WGS) entry which is preliminary data.</text>
</comment>
<feature type="active site" description="Nucleophile" evidence="4">
    <location>
        <position position="274"/>
    </location>
</feature>
<reference evidence="7 8" key="1">
    <citation type="submission" date="2023-09" db="EMBL/GenBank/DDBJ databases">
        <title>Pangenome analysis of Batrachochytrium dendrobatidis and related Chytrids.</title>
        <authorList>
            <person name="Yacoub M.N."/>
            <person name="Stajich J.E."/>
            <person name="James T.Y."/>
        </authorList>
    </citation>
    <scope>NUCLEOTIDE SEQUENCE [LARGE SCALE GENOMIC DNA]</scope>
    <source>
        <strain evidence="7 8">JEL0888</strain>
    </source>
</reference>
<evidence type="ECO:0000256" key="5">
    <source>
        <dbReference type="SAM" id="SignalP"/>
    </source>
</evidence>
<sequence>MLLTSLLLAAAALASLASAQSVNEPEKGKLYLGAWLDTADSASGAGDGDRPTLAIKRMGYNLHAFQYAQNIPIDTYPFPIEQIEATGLDALVFLTVYPRPSPWNITDDQIANLTAICGKINKQGRRIVLRFGPEMNGPWNYYGQAPLKFIALWKRVFTALRRDAPATALVWAPSSGSGYPFGTPTAATLGQDEFNALDTNKDGAITAADDAYTPYYPGDDFVDWVGLSAYYYGPQYPWEDNVIPPAGTFEKLINVNGFYQNFAVAKNKPMLIAETAAAFHTNTPKGNGDGEFAVKQAFWRQYLTNATFLDQYERIKLISLFEFKKYEEKLSNGQDDLRDFRITNNSQILTAFMQDFAAVKSRYIESVPLSPSATLPSAIVPTTGTGSNKNAALGHSKAGVSFASLVALAGLLLQSVF</sequence>
<feature type="signal peptide" evidence="5">
    <location>
        <begin position="1"/>
        <end position="19"/>
    </location>
</feature>
<keyword evidence="8" id="KW-1185">Reference proteome</keyword>
<evidence type="ECO:0000313" key="7">
    <source>
        <dbReference type="EMBL" id="KAL2916819.1"/>
    </source>
</evidence>
<feature type="active site" description="Proton donor" evidence="4">
    <location>
        <position position="134"/>
    </location>
</feature>
<dbReference type="PANTHER" id="PTHR40079:SF4">
    <property type="entry name" value="GH26 DOMAIN-CONTAINING PROTEIN-RELATED"/>
    <property type="match status" value="1"/>
</dbReference>
<evidence type="ECO:0000256" key="1">
    <source>
        <dbReference type="ARBA" id="ARBA00007754"/>
    </source>
</evidence>
<evidence type="ECO:0000256" key="4">
    <source>
        <dbReference type="PROSITE-ProRule" id="PRU01100"/>
    </source>
</evidence>
<comment type="similarity">
    <text evidence="1 4">Belongs to the glycosyl hydrolase 26 family.</text>
</comment>
<dbReference type="PROSITE" id="PS51764">
    <property type="entry name" value="GH26"/>
    <property type="match status" value="1"/>
</dbReference>
<feature type="chain" id="PRO_5046460894" description="GH26 domain-containing protein" evidence="5">
    <location>
        <begin position="20"/>
        <end position="417"/>
    </location>
</feature>
<evidence type="ECO:0000313" key="8">
    <source>
        <dbReference type="Proteomes" id="UP001527925"/>
    </source>
</evidence>
<dbReference type="InterPro" id="IPR000805">
    <property type="entry name" value="Glyco_hydro_26"/>
</dbReference>
<dbReference type="Gene3D" id="3.20.20.80">
    <property type="entry name" value="Glycosidases"/>
    <property type="match status" value="1"/>
</dbReference>
<organism evidence="7 8">
    <name type="scientific">Polyrhizophydium stewartii</name>
    <dbReference type="NCBI Taxonomy" id="2732419"/>
    <lineage>
        <taxon>Eukaryota</taxon>
        <taxon>Fungi</taxon>
        <taxon>Fungi incertae sedis</taxon>
        <taxon>Chytridiomycota</taxon>
        <taxon>Chytridiomycota incertae sedis</taxon>
        <taxon>Chytridiomycetes</taxon>
        <taxon>Rhizophydiales</taxon>
        <taxon>Rhizophydiales incertae sedis</taxon>
        <taxon>Polyrhizophydium</taxon>
    </lineage>
</organism>
<dbReference type="SUPFAM" id="SSF51445">
    <property type="entry name" value="(Trans)glycosidases"/>
    <property type="match status" value="1"/>
</dbReference>
<feature type="domain" description="GH26" evidence="6">
    <location>
        <begin position="8"/>
        <end position="352"/>
    </location>
</feature>
<proteinExistence type="inferred from homology"/>
<keyword evidence="2 4" id="KW-0378">Hydrolase</keyword>
<keyword evidence="5" id="KW-0732">Signal</keyword>
<dbReference type="InterPro" id="IPR017853">
    <property type="entry name" value="GH"/>
</dbReference>
<evidence type="ECO:0000259" key="6">
    <source>
        <dbReference type="PROSITE" id="PS51764"/>
    </source>
</evidence>
<evidence type="ECO:0000256" key="3">
    <source>
        <dbReference type="ARBA" id="ARBA00023295"/>
    </source>
</evidence>